<dbReference type="AlphaFoldDB" id="A0A2K9NFF1"/>
<keyword evidence="1" id="KW-0732">Signal</keyword>
<protein>
    <recommendedName>
        <fullName evidence="4">DUF2125 domain-containing protein</fullName>
    </recommendedName>
</protein>
<keyword evidence="3" id="KW-1185">Reference proteome</keyword>
<dbReference type="Proteomes" id="UP000234752">
    <property type="component" value="Chromosome eg_1"/>
</dbReference>
<feature type="chain" id="PRO_5014830526" description="DUF2125 domain-containing protein" evidence="1">
    <location>
        <begin position="25"/>
        <end position="452"/>
    </location>
</feature>
<gene>
    <name evidence="2" type="ORF">C0V82_12460</name>
</gene>
<evidence type="ECO:0000256" key="1">
    <source>
        <dbReference type="SAM" id="SignalP"/>
    </source>
</evidence>
<dbReference type="EMBL" id="CP025611">
    <property type="protein sequence ID" value="AUN30965.1"/>
    <property type="molecule type" value="Genomic_DNA"/>
</dbReference>
<reference evidence="2 3" key="1">
    <citation type="submission" date="2017-12" db="EMBL/GenBank/DDBJ databases">
        <title>Genomes of bacteria within cyanobacterial aggregates.</title>
        <authorList>
            <person name="Cai H."/>
        </authorList>
    </citation>
    <scope>NUCLEOTIDE SEQUENCE [LARGE SCALE GENOMIC DNA]</scope>
    <source>
        <strain evidence="2 3">TH16</strain>
    </source>
</reference>
<evidence type="ECO:0008006" key="4">
    <source>
        <dbReference type="Google" id="ProtNLM"/>
    </source>
</evidence>
<feature type="signal peptide" evidence="1">
    <location>
        <begin position="1"/>
        <end position="24"/>
    </location>
</feature>
<evidence type="ECO:0000313" key="3">
    <source>
        <dbReference type="Proteomes" id="UP000234752"/>
    </source>
</evidence>
<sequence>MKKALLLLATLAALALSPAAPAGASPEQAASLKDMLTRRLGESAVSRDRLHVERVPDVAVTEKAGLYHLRIPILRLAANDGWMVEAPLVEGDATPRPDGSWQLKLRLPQGLTLYGGNGFRLGDIALARQNLNLVISGDGRSLLSADLDIGNASFKPALGAGTGSLSALRLILTPKSMKDGVWSGRVSLALDGLSLKDPMGIDRLAVQRLRLDGGADGLDMRRMGDLLASGDRAHLDRIARTADLSADIAGFRQVRDDGTRSALEMGKGKLTLSGLSSAKAALSLDWTHEGLNHTGNRLSPDLLPVRASINLTGTALPKALLTGAKPADGWTPSLAAAGSTIKLSKLTLWNPNSTILGQGDFRFGPGNANGVTGNATLSLRGVDKIITGINQSMGANGAALAIGLYALQGLGRPEAGPMGTTHQYALTITPQGQVTLNGTDASSLFRGLMAVN</sequence>
<proteinExistence type="predicted"/>
<evidence type="ECO:0000313" key="2">
    <source>
        <dbReference type="EMBL" id="AUN30965.1"/>
    </source>
</evidence>
<dbReference type="KEGG" id="ncb:C0V82_12460"/>
<dbReference type="OrthoDB" id="7319847at2"/>
<name>A0A2K9NFF1_9PROT</name>
<accession>A0A2K9NFF1</accession>
<organism evidence="2 3">
    <name type="scientific">Niveispirillum cyanobacteriorum</name>
    <dbReference type="NCBI Taxonomy" id="1612173"/>
    <lineage>
        <taxon>Bacteria</taxon>
        <taxon>Pseudomonadati</taxon>
        <taxon>Pseudomonadota</taxon>
        <taxon>Alphaproteobacteria</taxon>
        <taxon>Rhodospirillales</taxon>
        <taxon>Azospirillaceae</taxon>
        <taxon>Niveispirillum</taxon>
    </lineage>
</organism>
<dbReference type="RefSeq" id="WP_102112627.1">
    <property type="nucleotide sequence ID" value="NZ_BMGN01000008.1"/>
</dbReference>